<dbReference type="Proteomes" id="UP000669133">
    <property type="component" value="Unassembled WGS sequence"/>
</dbReference>
<keyword evidence="5 8" id="KW-0863">Zinc-finger</keyword>
<evidence type="ECO:0000256" key="8">
    <source>
        <dbReference type="PROSITE-ProRule" id="PRU00042"/>
    </source>
</evidence>
<evidence type="ECO:0000256" key="9">
    <source>
        <dbReference type="SAM" id="MobiDB-lite"/>
    </source>
</evidence>
<dbReference type="GO" id="GO:0008270">
    <property type="term" value="F:zinc ion binding"/>
    <property type="evidence" value="ECO:0007669"/>
    <property type="project" value="UniProtKB-KW"/>
</dbReference>
<dbReference type="PANTHER" id="PTHR14003:SF19">
    <property type="entry name" value="YY2 TRANSCRIPTION FACTOR"/>
    <property type="match status" value="1"/>
</dbReference>
<dbReference type="SMART" id="SM00355">
    <property type="entry name" value="ZnF_C2H2"/>
    <property type="match status" value="2"/>
</dbReference>
<dbReference type="PROSITE" id="PS50157">
    <property type="entry name" value="ZINC_FINGER_C2H2_2"/>
    <property type="match status" value="2"/>
</dbReference>
<evidence type="ECO:0000256" key="1">
    <source>
        <dbReference type="ARBA" id="ARBA00004123"/>
    </source>
</evidence>
<reference evidence="11 12" key="1">
    <citation type="submission" date="2020-12" db="EMBL/GenBank/DDBJ databases">
        <title>Effect of drift, selection, and recombination on the evolution of hybrid genomes in Candida yeast pathogens.</title>
        <authorList>
            <person name="Mixao V."/>
            <person name="Ksiezopolska E."/>
            <person name="Saus E."/>
            <person name="Boekhout T."/>
            <person name="Gacser A."/>
            <person name="Gabaldon T."/>
        </authorList>
    </citation>
    <scope>NUCLEOTIDE SEQUENCE [LARGE SCALE GENOMIC DNA]</scope>
    <source>
        <strain evidence="11 12">BP57</strain>
    </source>
</reference>
<dbReference type="InterPro" id="IPR036236">
    <property type="entry name" value="Znf_C2H2_sf"/>
</dbReference>
<dbReference type="FunFam" id="3.30.160.60:FF:002160">
    <property type="entry name" value="Transcriptional regulator NRG1"/>
    <property type="match status" value="1"/>
</dbReference>
<dbReference type="AlphaFoldDB" id="A0A8H7Z9V7"/>
<evidence type="ECO:0000259" key="10">
    <source>
        <dbReference type="PROSITE" id="PS50157"/>
    </source>
</evidence>
<dbReference type="GO" id="GO:0000981">
    <property type="term" value="F:DNA-binding transcription factor activity, RNA polymerase II-specific"/>
    <property type="evidence" value="ECO:0007669"/>
    <property type="project" value="TreeGrafter"/>
</dbReference>
<dbReference type="GO" id="GO:0005667">
    <property type="term" value="C:transcription regulator complex"/>
    <property type="evidence" value="ECO:0007669"/>
    <property type="project" value="TreeGrafter"/>
</dbReference>
<evidence type="ECO:0000256" key="5">
    <source>
        <dbReference type="ARBA" id="ARBA00022771"/>
    </source>
</evidence>
<dbReference type="GO" id="GO:0000978">
    <property type="term" value="F:RNA polymerase II cis-regulatory region sequence-specific DNA binding"/>
    <property type="evidence" value="ECO:0007669"/>
    <property type="project" value="TreeGrafter"/>
</dbReference>
<dbReference type="Gene3D" id="3.30.160.60">
    <property type="entry name" value="Classic Zinc Finger"/>
    <property type="match status" value="2"/>
</dbReference>
<evidence type="ECO:0000256" key="3">
    <source>
        <dbReference type="ARBA" id="ARBA00022723"/>
    </source>
</evidence>
<evidence type="ECO:0000256" key="4">
    <source>
        <dbReference type="ARBA" id="ARBA00022737"/>
    </source>
</evidence>
<keyword evidence="2" id="KW-0678">Repressor</keyword>
<keyword evidence="12" id="KW-1185">Reference proteome</keyword>
<feature type="compositionally biased region" description="Low complexity" evidence="9">
    <location>
        <begin position="189"/>
        <end position="207"/>
    </location>
</feature>
<dbReference type="SUPFAM" id="SSF57667">
    <property type="entry name" value="beta-beta-alpha zinc fingers"/>
    <property type="match status" value="1"/>
</dbReference>
<protein>
    <submittedName>
        <fullName evidence="11">NRG1</fullName>
    </submittedName>
</protein>
<dbReference type="GeneID" id="93652900"/>
<keyword evidence="7" id="KW-0539">Nucleus</keyword>
<evidence type="ECO:0000313" key="12">
    <source>
        <dbReference type="Proteomes" id="UP000669133"/>
    </source>
</evidence>
<name>A0A8H7Z9V7_9ASCO</name>
<sequence length="327" mass="36310">MLATHSSTPCYDRSEPKIAALPSFSELLTSIPLPTSFKSRNNSNVSASSMNTSNSGSCVTLATMPAPQYQQQQQPQQPEVYWPSPYTCYSQPPVLHRLPTPPLHHHPSQNTPKQQYQYQYQVVGTNKTAFIAPQPVLSQRPSNIDPLTPVSASIETRVRSSSISEIPITPAIANFPTTSSYTQQHSYNQQTSPSQSSTSASSSATSPVLVNHVTKDSRRKHVCKVCARSFTTSGHLARHNRIHTGERKHKCPWPTCDARFARQDNCMQHYKTHTNGKNKRPRKYVSQGKYNGVSMNGGGVGMDGLPRMHPQMVPTQLPSVTHLTRYE</sequence>
<evidence type="ECO:0000256" key="7">
    <source>
        <dbReference type="ARBA" id="ARBA00023242"/>
    </source>
</evidence>
<dbReference type="GO" id="GO:0000785">
    <property type="term" value="C:chromatin"/>
    <property type="evidence" value="ECO:0007669"/>
    <property type="project" value="TreeGrafter"/>
</dbReference>
<feature type="domain" description="C2H2-type" evidence="10">
    <location>
        <begin position="249"/>
        <end position="278"/>
    </location>
</feature>
<keyword evidence="4" id="KW-0677">Repeat</keyword>
<dbReference type="InterPro" id="IPR013087">
    <property type="entry name" value="Znf_C2H2_type"/>
</dbReference>
<accession>A0A8H7Z9V7</accession>
<dbReference type="FunFam" id="3.30.160.60:FF:001382">
    <property type="entry name" value="Transcriptional repressor"/>
    <property type="match status" value="1"/>
</dbReference>
<proteinExistence type="predicted"/>
<dbReference type="RefSeq" id="XP_067547059.1">
    <property type="nucleotide sequence ID" value="XM_067693326.1"/>
</dbReference>
<dbReference type="PANTHER" id="PTHR14003">
    <property type="entry name" value="TRANSCRIPTIONAL REPRESSOR PROTEIN YY"/>
    <property type="match status" value="1"/>
</dbReference>
<comment type="subcellular location">
    <subcellularLocation>
        <location evidence="1">Nucleus</location>
    </subcellularLocation>
</comment>
<evidence type="ECO:0000256" key="2">
    <source>
        <dbReference type="ARBA" id="ARBA00022491"/>
    </source>
</evidence>
<dbReference type="OrthoDB" id="6365676at2759"/>
<feature type="compositionally biased region" description="Low complexity" evidence="9">
    <location>
        <begin position="39"/>
        <end position="55"/>
    </location>
</feature>
<dbReference type="GO" id="GO:0060258">
    <property type="term" value="P:negative regulation of filamentous growth"/>
    <property type="evidence" value="ECO:0007669"/>
    <property type="project" value="UniProtKB-ARBA"/>
</dbReference>
<feature type="region of interest" description="Disordered" evidence="9">
    <location>
        <begin position="182"/>
        <end position="207"/>
    </location>
</feature>
<dbReference type="Pfam" id="PF00096">
    <property type="entry name" value="zf-C2H2"/>
    <property type="match status" value="1"/>
</dbReference>
<evidence type="ECO:0000256" key="6">
    <source>
        <dbReference type="ARBA" id="ARBA00022833"/>
    </source>
</evidence>
<gene>
    <name evidence="11" type="ORF">I9W82_004271</name>
</gene>
<keyword evidence="3" id="KW-0479">Metal-binding</keyword>
<organism evidence="11 12">
    <name type="scientific">Candida metapsilosis</name>
    <dbReference type="NCBI Taxonomy" id="273372"/>
    <lineage>
        <taxon>Eukaryota</taxon>
        <taxon>Fungi</taxon>
        <taxon>Dikarya</taxon>
        <taxon>Ascomycota</taxon>
        <taxon>Saccharomycotina</taxon>
        <taxon>Pichiomycetes</taxon>
        <taxon>Debaryomycetaceae</taxon>
        <taxon>Candida/Lodderomyces clade</taxon>
        <taxon>Candida</taxon>
    </lineage>
</organism>
<dbReference type="GO" id="GO:0000122">
    <property type="term" value="P:negative regulation of transcription by RNA polymerase II"/>
    <property type="evidence" value="ECO:0007669"/>
    <property type="project" value="UniProtKB-ARBA"/>
</dbReference>
<feature type="domain" description="C2H2-type" evidence="10">
    <location>
        <begin position="221"/>
        <end position="248"/>
    </location>
</feature>
<keyword evidence="6" id="KW-0862">Zinc</keyword>
<feature type="region of interest" description="Disordered" evidence="9">
    <location>
        <begin position="35"/>
        <end position="55"/>
    </location>
</feature>
<dbReference type="PROSITE" id="PS00028">
    <property type="entry name" value="ZINC_FINGER_C2H2_1"/>
    <property type="match status" value="2"/>
</dbReference>
<comment type="caution">
    <text evidence="11">The sequence shown here is derived from an EMBL/GenBank/DDBJ whole genome shotgun (WGS) entry which is preliminary data.</text>
</comment>
<dbReference type="GO" id="GO:0005634">
    <property type="term" value="C:nucleus"/>
    <property type="evidence" value="ECO:0007669"/>
    <property type="project" value="UniProtKB-SubCell"/>
</dbReference>
<dbReference type="EMBL" id="JAEOAQ010000006">
    <property type="protein sequence ID" value="KAG5417943.1"/>
    <property type="molecule type" value="Genomic_DNA"/>
</dbReference>
<evidence type="ECO:0000313" key="11">
    <source>
        <dbReference type="EMBL" id="KAG5417943.1"/>
    </source>
</evidence>